<organism evidence="1 2">
    <name type="scientific">Thalassotalea profundi</name>
    <dbReference type="NCBI Taxonomy" id="2036687"/>
    <lineage>
        <taxon>Bacteria</taxon>
        <taxon>Pseudomonadati</taxon>
        <taxon>Pseudomonadota</taxon>
        <taxon>Gammaproteobacteria</taxon>
        <taxon>Alteromonadales</taxon>
        <taxon>Colwelliaceae</taxon>
        <taxon>Thalassotalea</taxon>
    </lineage>
</organism>
<sequence>MKAISLPKAIPIRFYLDGEKPKSISSGSSLNIDLDIIEKNTSEIISAAIMLEDRMVEAVSKILFGLSKDKKERRDFFTNEIMGTSDFSYAFKRRVFTRLLEQMNLLPVDKIKILKSGLNKVMGWRNAFAHGTVLHEHGAGYMLQYYSGGHKEVVLDDAYFENIELTIRECLYICNGVIQA</sequence>
<dbReference type="Proteomes" id="UP000626370">
    <property type="component" value="Unassembled WGS sequence"/>
</dbReference>
<dbReference type="EMBL" id="BNAH01000003">
    <property type="protein sequence ID" value="GHE82991.1"/>
    <property type="molecule type" value="Genomic_DNA"/>
</dbReference>
<evidence type="ECO:0000313" key="2">
    <source>
        <dbReference type="Proteomes" id="UP000626370"/>
    </source>
</evidence>
<name>A0ABQ3IHT1_9GAMM</name>
<dbReference type="RefSeq" id="WP_189376934.1">
    <property type="nucleotide sequence ID" value="NZ_BNAH01000003.1"/>
</dbReference>
<keyword evidence="2" id="KW-1185">Reference proteome</keyword>
<reference evidence="2" key="1">
    <citation type="journal article" date="2019" name="Int. J. Syst. Evol. Microbiol.">
        <title>The Global Catalogue of Microorganisms (GCM) 10K type strain sequencing project: providing services to taxonomists for standard genome sequencing and annotation.</title>
        <authorList>
            <consortium name="The Broad Institute Genomics Platform"/>
            <consortium name="The Broad Institute Genome Sequencing Center for Infectious Disease"/>
            <person name="Wu L."/>
            <person name="Ma J."/>
        </authorList>
    </citation>
    <scope>NUCLEOTIDE SEQUENCE [LARGE SCALE GENOMIC DNA]</scope>
    <source>
        <strain evidence="2">CGMCC 1.15922</strain>
    </source>
</reference>
<proteinExistence type="predicted"/>
<gene>
    <name evidence="1" type="ORF">GCM10011501_09180</name>
</gene>
<evidence type="ECO:0000313" key="1">
    <source>
        <dbReference type="EMBL" id="GHE82991.1"/>
    </source>
</evidence>
<evidence type="ECO:0008006" key="3">
    <source>
        <dbReference type="Google" id="ProtNLM"/>
    </source>
</evidence>
<comment type="caution">
    <text evidence="1">The sequence shown here is derived from an EMBL/GenBank/DDBJ whole genome shotgun (WGS) entry which is preliminary data.</text>
</comment>
<accession>A0ABQ3IHT1</accession>
<protein>
    <recommendedName>
        <fullName evidence="3">RiboL-PSP-HEPN domain-containing protein</fullName>
    </recommendedName>
</protein>